<comment type="caution">
    <text evidence="1">The sequence shown here is derived from an EMBL/GenBank/DDBJ whole genome shotgun (WGS) entry which is preliminary data.</text>
</comment>
<proteinExistence type="predicted"/>
<reference evidence="1 2" key="1">
    <citation type="submission" date="2016-01" db="EMBL/GenBank/DDBJ databases">
        <title>Genome Sequences of Twelve Sporeforming Bacillus Species Isolated from Foods.</title>
        <authorList>
            <person name="Berendsen E.M."/>
            <person name="Wells-Bennik M.H."/>
            <person name="Krawcyk A.O."/>
            <person name="De Jong A."/>
            <person name="Holsappel S."/>
            <person name="Eijlander R.T."/>
            <person name="Kuipers O.P."/>
        </authorList>
    </citation>
    <scope>NUCLEOTIDE SEQUENCE [LARGE SCALE GENOMIC DNA]</scope>
    <source>
        <strain evidence="1 2">B4098</strain>
    </source>
</reference>
<protein>
    <submittedName>
        <fullName evidence="1">Uncharacterized protein</fullName>
    </submittedName>
</protein>
<sequence length="62" mass="6427">MRAFRGTDRAGIKISLFRAGGSAPVYTGAAGFRGYPSKNAPGKASRRTSTPGGQMIQQIAAI</sequence>
<evidence type="ECO:0000313" key="2">
    <source>
        <dbReference type="Proteomes" id="UP000075288"/>
    </source>
</evidence>
<dbReference type="EMBL" id="LQYG01000026">
    <property type="protein sequence ID" value="KYC64536.1"/>
    <property type="molecule type" value="Genomic_DNA"/>
</dbReference>
<dbReference type="Proteomes" id="UP000075288">
    <property type="component" value="Unassembled WGS sequence"/>
</dbReference>
<name>A0A150K517_HEYCO</name>
<dbReference type="AlphaFoldDB" id="A0A150K517"/>
<evidence type="ECO:0000313" key="1">
    <source>
        <dbReference type="EMBL" id="KYC64536.1"/>
    </source>
</evidence>
<gene>
    <name evidence="1" type="ORF">B4098_2845</name>
</gene>
<accession>A0A150K517</accession>
<organism evidence="1 2">
    <name type="scientific">Heyndrickxia coagulans</name>
    <name type="common">Weizmannia coagulans</name>
    <dbReference type="NCBI Taxonomy" id="1398"/>
    <lineage>
        <taxon>Bacteria</taxon>
        <taxon>Bacillati</taxon>
        <taxon>Bacillota</taxon>
        <taxon>Bacilli</taxon>
        <taxon>Bacillales</taxon>
        <taxon>Bacillaceae</taxon>
        <taxon>Heyndrickxia</taxon>
    </lineage>
</organism>
<dbReference type="PATRIC" id="fig|1398.26.peg.2059"/>